<dbReference type="OrthoDB" id="3438034at2759"/>
<reference evidence="6" key="2">
    <citation type="journal article" date="2018" name="Nat. Commun.">
        <title>Extreme sensitivity to ultraviolet light in the fungal pathogen causing white-nose syndrome of bats.</title>
        <authorList>
            <person name="Palmer J.M."/>
            <person name="Drees K.P."/>
            <person name="Foster J.T."/>
            <person name="Lindner D.L."/>
        </authorList>
    </citation>
    <scope>NUCLEOTIDE SEQUENCE [LARGE SCALE GENOMIC DNA]</scope>
    <source>
        <strain evidence="6">UAMH 10579</strain>
    </source>
</reference>
<dbReference type="Gene3D" id="3.40.50.300">
    <property type="entry name" value="P-loop containing nucleotide triphosphate hydrolases"/>
    <property type="match status" value="1"/>
</dbReference>
<feature type="domain" description="Nephrocystin 3-like N-terminal" evidence="3">
    <location>
        <begin position="328"/>
        <end position="468"/>
    </location>
</feature>
<dbReference type="InterPro" id="IPR027417">
    <property type="entry name" value="P-loop_NTPase"/>
</dbReference>
<dbReference type="InterPro" id="IPR029058">
    <property type="entry name" value="AB_hydrolase_fold"/>
</dbReference>
<accession>A0A1B8GRS3</accession>
<dbReference type="InterPro" id="IPR056884">
    <property type="entry name" value="NPHP3-like_N"/>
</dbReference>
<evidence type="ECO:0000259" key="3">
    <source>
        <dbReference type="Pfam" id="PF24883"/>
    </source>
</evidence>
<dbReference type="SUPFAM" id="SSF48403">
    <property type="entry name" value="Ankyrin repeat"/>
    <property type="match status" value="1"/>
</dbReference>
<protein>
    <recommendedName>
        <fullName evidence="7">NACHT domain-containing protein</fullName>
    </recommendedName>
</protein>
<keyword evidence="1" id="KW-0677">Repeat</keyword>
<dbReference type="AlphaFoldDB" id="A0A1B8GRS3"/>
<feature type="region of interest" description="Disordered" evidence="2">
    <location>
        <begin position="1"/>
        <end position="23"/>
    </location>
</feature>
<dbReference type="InterPro" id="IPR036770">
    <property type="entry name" value="Ankyrin_rpt-contain_sf"/>
</dbReference>
<gene>
    <name evidence="5" type="ORF">VE01_03650</name>
</gene>
<dbReference type="SUPFAM" id="SSF53474">
    <property type="entry name" value="alpha/beta-Hydrolases"/>
    <property type="match status" value="1"/>
</dbReference>
<feature type="domain" description="DUF7791" evidence="4">
    <location>
        <begin position="638"/>
        <end position="780"/>
    </location>
</feature>
<dbReference type="EMBL" id="KV460216">
    <property type="protein sequence ID" value="OBT98500.1"/>
    <property type="molecule type" value="Genomic_DNA"/>
</dbReference>
<dbReference type="Proteomes" id="UP000091956">
    <property type="component" value="Unassembled WGS sequence"/>
</dbReference>
<dbReference type="GeneID" id="28837036"/>
<dbReference type="InterPro" id="IPR056693">
    <property type="entry name" value="DUF7791"/>
</dbReference>
<evidence type="ECO:0000313" key="6">
    <source>
        <dbReference type="Proteomes" id="UP000091956"/>
    </source>
</evidence>
<evidence type="ECO:0000256" key="1">
    <source>
        <dbReference type="ARBA" id="ARBA00022737"/>
    </source>
</evidence>
<organism evidence="5 6">
    <name type="scientific">Pseudogymnoascus verrucosus</name>
    <dbReference type="NCBI Taxonomy" id="342668"/>
    <lineage>
        <taxon>Eukaryota</taxon>
        <taxon>Fungi</taxon>
        <taxon>Dikarya</taxon>
        <taxon>Ascomycota</taxon>
        <taxon>Pezizomycotina</taxon>
        <taxon>Leotiomycetes</taxon>
        <taxon>Thelebolales</taxon>
        <taxon>Thelebolaceae</taxon>
        <taxon>Pseudogymnoascus</taxon>
    </lineage>
</organism>
<dbReference type="PANTHER" id="PTHR10039:SF5">
    <property type="entry name" value="NACHT DOMAIN-CONTAINING PROTEIN"/>
    <property type="match status" value="1"/>
</dbReference>
<evidence type="ECO:0000256" key="2">
    <source>
        <dbReference type="SAM" id="MobiDB-lite"/>
    </source>
</evidence>
<feature type="compositionally biased region" description="Basic residues" evidence="2">
    <location>
        <begin position="1"/>
        <end position="10"/>
    </location>
</feature>
<dbReference type="Pfam" id="PF24883">
    <property type="entry name" value="NPHP3_N"/>
    <property type="match status" value="1"/>
</dbReference>
<proteinExistence type="predicted"/>
<dbReference type="RefSeq" id="XP_018132233.1">
    <property type="nucleotide sequence ID" value="XM_018273135.2"/>
</dbReference>
<evidence type="ECO:0000259" key="4">
    <source>
        <dbReference type="Pfam" id="PF25053"/>
    </source>
</evidence>
<evidence type="ECO:0008006" key="7">
    <source>
        <dbReference type="Google" id="ProtNLM"/>
    </source>
</evidence>
<reference evidence="5 6" key="1">
    <citation type="submission" date="2016-03" db="EMBL/GenBank/DDBJ databases">
        <title>Comparative genomics of Pseudogymnoascus destructans, the fungus causing white-nose syndrome of bats.</title>
        <authorList>
            <person name="Palmer J.M."/>
            <person name="Drees K.P."/>
            <person name="Foster J.T."/>
            <person name="Lindner D.L."/>
        </authorList>
    </citation>
    <scope>NUCLEOTIDE SEQUENCE [LARGE SCALE GENOMIC DNA]</scope>
    <source>
        <strain evidence="5 6">UAMH 10579</strain>
    </source>
</reference>
<dbReference type="Pfam" id="PF25053">
    <property type="entry name" value="DUF7791"/>
    <property type="match status" value="1"/>
</dbReference>
<evidence type="ECO:0000313" key="5">
    <source>
        <dbReference type="EMBL" id="OBT98500.1"/>
    </source>
</evidence>
<sequence>MKLRNLFSKKSKSDPTEDSKAESFDKAPLGTYVLHEGVDEIVADIVFVHGLRGHAINTWSKGLVCWPRDFLKNDIPNARIITWGYDSSVANALKYASKESIFGHSETLLGDMERLRRDKALIKSAAYQSHGRHPSLGEIYHNTKGVIFLGTPHRGSDKTDFANIIANVAKVSFRQPNKQLVGILSPDSDVLENQREQFTTITQNTPIVCIREELPTAIGVIVPEYSASMDGFNVRKDSIPANHMDMTKFSRANDIGYRRVSGHIVSLVQVQATKENKEIQKRMDDILEALHFETIDDREEKIERAHAETFNWILSDQSHCSTEVKGSSSIVPWLSKDTKPICWVSGKAGSGKSTLMKYIWTDERTRTHLSTWAGGKPLLLASFFFYERGGSFQKSREGLIRSLLHQILSQKRELIPIVFKDEFEIKEIKPPRFLSWPKLKNAFEILLTHTSDSFELCIFADGLDEYRIMDRMEDYTDDDFELFYDGKNDDESVWGRSHWIANGHREIAELFKVAASTTNVKICLSSRELTPFQGAFEAFPHLRLHNLTATDITIFTKTNFHSGIKSIPTVDETDGMDRLAEEIVLKAQGVFLWVRLVVDILIAGFNNGDTVPELRAKLESIPPRLGGKRGLYIEMLKNIDPEYRLQASRYIRLLLHAWNDLDLVDLEFAAEGPFGRKSSSNANLESLPDALIAVKAPFNLIPDERLEPRRKKMRLRLMSRCGGLLEAPKKHVRFMHQTVKEFFLREELWIHLLPQEPQSSFDPSLALLSACILRLKCLEELISKPYEGRYGEAYGRLYFGLDYIYTADSMHYAASSEGHGANKEAYFSLLDELDLTCTHLARAFFLRQQIQTGPIEECHWSTLEPMIDCDKKVSKYDGFLPVAIQVGLTSYVESKLSGGNISVGAKLGKPPLLAYAVSLDHGLPALVHYSSDNNAAIGYSLPDISVVRLLLSLGADTNEQYDGTTVWSEAVETGHKCFTRQRILFARGISRAGLIAQNKRRWIEVMKIMLRHGANPEEICHDAHGIAPLTAKEVIRDILKDSAEYSKDLVELEEIFKGRAVSVV</sequence>
<name>A0A1B8GRS3_9PEZI</name>
<dbReference type="Gene3D" id="1.25.40.20">
    <property type="entry name" value="Ankyrin repeat-containing domain"/>
    <property type="match status" value="1"/>
</dbReference>
<feature type="compositionally biased region" description="Basic and acidic residues" evidence="2">
    <location>
        <begin position="11"/>
        <end position="23"/>
    </location>
</feature>
<dbReference type="PANTHER" id="PTHR10039">
    <property type="entry name" value="AMELOGENIN"/>
    <property type="match status" value="1"/>
</dbReference>
<keyword evidence="6" id="KW-1185">Reference proteome</keyword>